<dbReference type="NCBIfam" id="TIGR04183">
    <property type="entry name" value="Por_Secre_tail"/>
    <property type="match status" value="1"/>
</dbReference>
<dbReference type="Gene3D" id="3.40.50.1820">
    <property type="entry name" value="alpha/beta hydrolase"/>
    <property type="match status" value="1"/>
</dbReference>
<dbReference type="Proteomes" id="UP001149142">
    <property type="component" value="Unassembled WGS sequence"/>
</dbReference>
<dbReference type="InterPro" id="IPR029058">
    <property type="entry name" value="AB_hydrolase_fold"/>
</dbReference>
<keyword evidence="4" id="KW-1185">Reference proteome</keyword>
<sequence>MKYRYFFLLIFCFSLNVNAQNKLKNIDKSNLETSILVPISTLHNINKYQQNTNSSHSFLQTYNLIKAGDFNNRFPAINEKELRYATENQVVPIGILNVDFENIKPEAFSDGRIALDANQNIINTTGNNSVFNKNTISIAAPLFLKHKGLKTKFILNDQNIYNTTNKQIASVSINFGNGFINLPFNQAITIEFETAGSKTLDTKILFTDGSSSISKSTIDIVLSATDLNRQQNMAITTFNSTITPDLTAYGEAANFGTGEYDIYLSSDNILDKPIIVCDGFDPSDSRDIPAIYSLLDFTYDNGTFSNLGDEMRTEGFDIVVLNFPVYTRASDGVTIDGGVDFIERNAMLLVELINIINAQKVGIEENVIIGPSMGGLISRFALNYMENQNMPHDTRLWISFDSPQQGANVPIGFQSLFNRLAYGLDVGGLGGDQSIVSIQPIIDGMLKSPAARQMLLDQFEAHLAAGSDVDFDPTILLPTPHPFHSVFYNSLNSLTTSGYPESVRKVSIINGSGINARYPDKTGADILPDREILNTFIPDVATGTDATFKVRLTPYNSTTNEVSYIFLDLPWYCFCGDFTNTADSQAFNYTDGIDAASGGLFDLGGLSGSLGDDPTINAFFNALQIDYFNFIPTVSAMALQITNNEVNWYHTPTNLVTGRLAVNNITPFDNWYMPDSNEPHVTLTEPNVAFAKNEINPTSLSTNLFEENKLTLVKNPIKNTIILNSNKDIKNAKITVTDITGKILLSTTKNISQNTNIPVNFASGVYLLSVTENTNALGQFKIVVK</sequence>
<evidence type="ECO:0000313" key="4">
    <source>
        <dbReference type="Proteomes" id="UP001149142"/>
    </source>
</evidence>
<evidence type="ECO:0000256" key="1">
    <source>
        <dbReference type="ARBA" id="ARBA00022729"/>
    </source>
</evidence>
<name>A0ABT4RZW3_9FLAO</name>
<feature type="signal peptide" evidence="2">
    <location>
        <begin position="1"/>
        <end position="19"/>
    </location>
</feature>
<accession>A0ABT4RZW3</accession>
<evidence type="ECO:0000313" key="3">
    <source>
        <dbReference type="EMBL" id="MDA0177349.1"/>
    </source>
</evidence>
<keyword evidence="1 2" id="KW-0732">Signal</keyword>
<protein>
    <submittedName>
        <fullName evidence="3">T9SS type A sorting domain-containing protein</fullName>
    </submittedName>
</protein>
<organism evidence="3 4">
    <name type="scientific">Mesoflavibacter profundi</name>
    <dbReference type="NCBI Taxonomy" id="2708110"/>
    <lineage>
        <taxon>Bacteria</taxon>
        <taxon>Pseudomonadati</taxon>
        <taxon>Bacteroidota</taxon>
        <taxon>Flavobacteriia</taxon>
        <taxon>Flavobacteriales</taxon>
        <taxon>Flavobacteriaceae</taxon>
        <taxon>Mesoflavibacter</taxon>
    </lineage>
</organism>
<dbReference type="SUPFAM" id="SSF53474">
    <property type="entry name" value="alpha/beta-Hydrolases"/>
    <property type="match status" value="1"/>
</dbReference>
<feature type="chain" id="PRO_5047412266" evidence="2">
    <location>
        <begin position="20"/>
        <end position="785"/>
    </location>
</feature>
<comment type="caution">
    <text evidence="3">The sequence shown here is derived from an EMBL/GenBank/DDBJ whole genome shotgun (WGS) entry which is preliminary data.</text>
</comment>
<reference evidence="3" key="1">
    <citation type="submission" date="2022-11" db="EMBL/GenBank/DDBJ databases">
        <title>Refractory cell wall polysaccharides provide important carbon source for microbial heterotrophs in the hadal ocean.</title>
        <authorList>
            <person name="Zhu X."/>
        </authorList>
    </citation>
    <scope>NUCLEOTIDE SEQUENCE</scope>
    <source>
        <strain evidence="3">MTRN7</strain>
    </source>
</reference>
<gene>
    <name evidence="3" type="ORF">OOZ35_07600</name>
</gene>
<dbReference type="EMBL" id="JAPFGC010000002">
    <property type="protein sequence ID" value="MDA0177349.1"/>
    <property type="molecule type" value="Genomic_DNA"/>
</dbReference>
<dbReference type="RefSeq" id="WP_106686647.1">
    <property type="nucleotide sequence ID" value="NZ_CP061703.1"/>
</dbReference>
<evidence type="ECO:0000256" key="2">
    <source>
        <dbReference type="SAM" id="SignalP"/>
    </source>
</evidence>
<dbReference type="InterPro" id="IPR026444">
    <property type="entry name" value="Secre_tail"/>
</dbReference>
<proteinExistence type="predicted"/>